<dbReference type="InterPro" id="IPR015300">
    <property type="entry name" value="DNA-bd_pseudobarrel_sf"/>
</dbReference>
<dbReference type="Proteomes" id="UP000515121">
    <property type="component" value="Unplaced"/>
</dbReference>
<gene>
    <name evidence="9" type="primary">LOC111275784</name>
</gene>
<dbReference type="Pfam" id="PF02362">
    <property type="entry name" value="B3"/>
    <property type="match status" value="1"/>
</dbReference>
<dbReference type="PANTHER" id="PTHR46245:SF6">
    <property type="entry name" value="B3 DOMAIN-CONTAINING PROTEIN OS07G0563300-LIKE"/>
    <property type="match status" value="1"/>
</dbReference>
<sequence length="317" mass="35166">MASSSVINKACFHCKSPSDNFFTGWQLRNGGFAMLCHRCGSAYKDGTFCDTFHPEASGWRDCASCKKAPHRCSPTFWSPEVMQHAKDVPGGPSIDPKRVITGINLGVDPIPSPDSVVCNASPNKVATLTTPGAVLQAQSPLVEIGEESSVNSPDEINTSHHKSGGKHRKNAYKQTQVQSRYSPKTSSEELKEICRLSQSSLIPLFEKELTASDADLRNGRLVLPKRCAEAYFPKISGQQGNFIAVQDTKGNDWELYYRYWSNTNGKMYVLEGLKDYIILMQWKAGDRVTFYKREADGKLVMGFKKYQAAKSDQKSST</sequence>
<evidence type="ECO:0000256" key="2">
    <source>
        <dbReference type="ARBA" id="ARBA00023015"/>
    </source>
</evidence>
<evidence type="ECO:0000256" key="3">
    <source>
        <dbReference type="ARBA" id="ARBA00023125"/>
    </source>
</evidence>
<dbReference type="SUPFAM" id="SSF101936">
    <property type="entry name" value="DNA-binding pseudobarrel domain"/>
    <property type="match status" value="1"/>
</dbReference>
<keyword evidence="2" id="KW-0805">Transcription regulation</keyword>
<dbReference type="AlphaFoldDB" id="A0A6P5WME3"/>
<evidence type="ECO:0000256" key="6">
    <source>
        <dbReference type="SAM" id="MobiDB-lite"/>
    </source>
</evidence>
<proteinExistence type="predicted"/>
<dbReference type="InterPro" id="IPR003340">
    <property type="entry name" value="B3_DNA-bd"/>
</dbReference>
<dbReference type="PROSITE" id="PS50863">
    <property type="entry name" value="B3"/>
    <property type="match status" value="1"/>
</dbReference>
<dbReference type="GO" id="GO:0005634">
    <property type="term" value="C:nucleus"/>
    <property type="evidence" value="ECO:0007669"/>
    <property type="project" value="UniProtKB-SubCell"/>
</dbReference>
<reference evidence="9" key="1">
    <citation type="submission" date="2025-08" db="UniProtKB">
        <authorList>
            <consortium name="RefSeq"/>
        </authorList>
    </citation>
    <scope>IDENTIFICATION</scope>
    <source>
        <tissue evidence="9">Fruit stalk</tissue>
    </source>
</reference>
<dbReference type="RefSeq" id="XP_022717028.1">
    <property type="nucleotide sequence ID" value="XM_022861293.1"/>
</dbReference>
<accession>A0A6P5WME3</accession>
<feature type="region of interest" description="Disordered" evidence="6">
    <location>
        <begin position="145"/>
        <end position="184"/>
    </location>
</feature>
<dbReference type="GO" id="GO:0003677">
    <property type="term" value="F:DNA binding"/>
    <property type="evidence" value="ECO:0007669"/>
    <property type="project" value="UniProtKB-KW"/>
</dbReference>
<feature type="domain" description="TF-B3" evidence="7">
    <location>
        <begin position="206"/>
        <end position="307"/>
    </location>
</feature>
<feature type="compositionally biased region" description="Basic residues" evidence="6">
    <location>
        <begin position="159"/>
        <end position="171"/>
    </location>
</feature>
<keyword evidence="3" id="KW-0238">DNA-binding</keyword>
<name>A0A6P5WME3_DURZI</name>
<evidence type="ECO:0000313" key="8">
    <source>
        <dbReference type="Proteomes" id="UP000515121"/>
    </source>
</evidence>
<evidence type="ECO:0000256" key="5">
    <source>
        <dbReference type="ARBA" id="ARBA00023242"/>
    </source>
</evidence>
<evidence type="ECO:0000259" key="7">
    <source>
        <dbReference type="PROSITE" id="PS50863"/>
    </source>
</evidence>
<dbReference type="PANTHER" id="PTHR46245">
    <property type="entry name" value="B3 DOMAIN-CONTAINING PROTEIN OS07G0563300"/>
    <property type="match status" value="1"/>
</dbReference>
<dbReference type="OrthoDB" id="757982at2759"/>
<keyword evidence="4" id="KW-0804">Transcription</keyword>
<dbReference type="KEGG" id="dzi:111275784"/>
<dbReference type="Gene3D" id="2.40.330.10">
    <property type="entry name" value="DNA-binding pseudobarrel domain"/>
    <property type="match status" value="1"/>
</dbReference>
<dbReference type="CDD" id="cd10017">
    <property type="entry name" value="B3_DNA"/>
    <property type="match status" value="1"/>
</dbReference>
<dbReference type="SMART" id="SM01019">
    <property type="entry name" value="B3"/>
    <property type="match status" value="1"/>
</dbReference>
<keyword evidence="8" id="KW-1185">Reference proteome</keyword>
<evidence type="ECO:0000256" key="4">
    <source>
        <dbReference type="ARBA" id="ARBA00023163"/>
    </source>
</evidence>
<organism evidence="8 9">
    <name type="scientific">Durio zibethinus</name>
    <name type="common">Durian</name>
    <dbReference type="NCBI Taxonomy" id="66656"/>
    <lineage>
        <taxon>Eukaryota</taxon>
        <taxon>Viridiplantae</taxon>
        <taxon>Streptophyta</taxon>
        <taxon>Embryophyta</taxon>
        <taxon>Tracheophyta</taxon>
        <taxon>Spermatophyta</taxon>
        <taxon>Magnoliopsida</taxon>
        <taxon>eudicotyledons</taxon>
        <taxon>Gunneridae</taxon>
        <taxon>Pentapetalae</taxon>
        <taxon>rosids</taxon>
        <taxon>malvids</taxon>
        <taxon>Malvales</taxon>
        <taxon>Malvaceae</taxon>
        <taxon>Helicteroideae</taxon>
        <taxon>Durio</taxon>
    </lineage>
</organism>
<protein>
    <submittedName>
        <fullName evidence="9">B3 domain-containing protein Os07g0679700-like</fullName>
    </submittedName>
</protein>
<evidence type="ECO:0000256" key="1">
    <source>
        <dbReference type="ARBA" id="ARBA00004123"/>
    </source>
</evidence>
<comment type="subcellular location">
    <subcellularLocation>
        <location evidence="1">Nucleus</location>
    </subcellularLocation>
</comment>
<evidence type="ECO:0000313" key="9">
    <source>
        <dbReference type="RefSeq" id="XP_022717028.1"/>
    </source>
</evidence>
<feature type="compositionally biased region" description="Polar residues" evidence="6">
    <location>
        <begin position="172"/>
        <end position="184"/>
    </location>
</feature>
<keyword evidence="5" id="KW-0539">Nucleus</keyword>
<dbReference type="GeneID" id="111275784"/>